<dbReference type="Proteomes" id="UP001283361">
    <property type="component" value="Unassembled WGS sequence"/>
</dbReference>
<reference evidence="1" key="1">
    <citation type="journal article" date="2023" name="G3 (Bethesda)">
        <title>A reference genome for the long-term kleptoplast-retaining sea slug Elysia crispata morphotype clarki.</title>
        <authorList>
            <person name="Eastman K.E."/>
            <person name="Pendleton A.L."/>
            <person name="Shaikh M.A."/>
            <person name="Suttiyut T."/>
            <person name="Ogas R."/>
            <person name="Tomko P."/>
            <person name="Gavelis G."/>
            <person name="Widhalm J.R."/>
            <person name="Wisecaver J.H."/>
        </authorList>
    </citation>
    <scope>NUCLEOTIDE SEQUENCE</scope>
    <source>
        <strain evidence="1">ECLA1</strain>
    </source>
</reference>
<proteinExistence type="predicted"/>
<dbReference type="EMBL" id="JAWDGP010005163">
    <property type="protein sequence ID" value="KAK3759148.1"/>
    <property type="molecule type" value="Genomic_DNA"/>
</dbReference>
<evidence type="ECO:0000313" key="2">
    <source>
        <dbReference type="Proteomes" id="UP001283361"/>
    </source>
</evidence>
<organism evidence="1 2">
    <name type="scientific">Elysia crispata</name>
    <name type="common">lettuce slug</name>
    <dbReference type="NCBI Taxonomy" id="231223"/>
    <lineage>
        <taxon>Eukaryota</taxon>
        <taxon>Metazoa</taxon>
        <taxon>Spiralia</taxon>
        <taxon>Lophotrochozoa</taxon>
        <taxon>Mollusca</taxon>
        <taxon>Gastropoda</taxon>
        <taxon>Heterobranchia</taxon>
        <taxon>Euthyneura</taxon>
        <taxon>Panpulmonata</taxon>
        <taxon>Sacoglossa</taxon>
        <taxon>Placobranchoidea</taxon>
        <taxon>Plakobranchidae</taxon>
        <taxon>Elysia</taxon>
    </lineage>
</organism>
<protein>
    <submittedName>
        <fullName evidence="1">Uncharacterized protein</fullName>
    </submittedName>
</protein>
<gene>
    <name evidence="1" type="ORF">RRG08_033393</name>
</gene>
<comment type="caution">
    <text evidence="1">The sequence shown here is derived from an EMBL/GenBank/DDBJ whole genome shotgun (WGS) entry which is preliminary data.</text>
</comment>
<evidence type="ECO:0000313" key="1">
    <source>
        <dbReference type="EMBL" id="KAK3759148.1"/>
    </source>
</evidence>
<dbReference type="AlphaFoldDB" id="A0AAE1D7E3"/>
<accession>A0AAE1D7E3</accession>
<keyword evidence="2" id="KW-1185">Reference proteome</keyword>
<sequence>MRHEPIDSFRVRARVPDAEEIPDCGSEPAILTAERVDASYSIGMAVRRNKIFSHGCNINTRFAEESNWLIENGCLFYRQNAISMKKRVAGKGEPGQRKRDR</sequence>
<name>A0AAE1D7E3_9GAST</name>